<dbReference type="EnsemblPlants" id="OMERI01G32470.1">
    <property type="protein sequence ID" value="OMERI01G32470.1"/>
    <property type="gene ID" value="OMERI01G32470"/>
</dbReference>
<dbReference type="Proteomes" id="UP000008021">
    <property type="component" value="Chromosome 1"/>
</dbReference>
<evidence type="ECO:0000313" key="1">
    <source>
        <dbReference type="EnsemblPlants" id="OMERI01G32470.1"/>
    </source>
</evidence>
<organism evidence="1">
    <name type="scientific">Oryza meridionalis</name>
    <dbReference type="NCBI Taxonomy" id="40149"/>
    <lineage>
        <taxon>Eukaryota</taxon>
        <taxon>Viridiplantae</taxon>
        <taxon>Streptophyta</taxon>
        <taxon>Embryophyta</taxon>
        <taxon>Tracheophyta</taxon>
        <taxon>Spermatophyta</taxon>
        <taxon>Magnoliopsida</taxon>
        <taxon>Liliopsida</taxon>
        <taxon>Poales</taxon>
        <taxon>Poaceae</taxon>
        <taxon>BOP clade</taxon>
        <taxon>Oryzoideae</taxon>
        <taxon>Oryzeae</taxon>
        <taxon>Oryzinae</taxon>
        <taxon>Oryza</taxon>
    </lineage>
</organism>
<proteinExistence type="predicted"/>
<keyword evidence="2" id="KW-1185">Reference proteome</keyword>
<accession>A0A0E0C9J4</accession>
<sequence>MVTKVPVVIVQTIPERVPRREQVASVVRRRRERRLRWWRRQRLGCCERRRGGRQLAVGRERVRLLVQMAAARIEAQHHEWPSRRILLLPFSLRLLLMTAAAAAAAGGGGGGGGAEPEEVRVAGGARRRLLGHDVGGRDGRGVARVLVRVGDPVQWRVVVVLLLHQLGGKALSVLTLYCRRKSLPQNT</sequence>
<dbReference type="AlphaFoldDB" id="A0A0E0C9J4"/>
<name>A0A0E0C9J4_9ORYZ</name>
<protein>
    <submittedName>
        <fullName evidence="1">Uncharacterized protein</fullName>
    </submittedName>
</protein>
<dbReference type="Gramene" id="OMERI01G32470.1">
    <property type="protein sequence ID" value="OMERI01G32470.1"/>
    <property type="gene ID" value="OMERI01G32470"/>
</dbReference>
<dbReference type="HOGENOM" id="CLU_1449826_0_0_1"/>
<evidence type="ECO:0000313" key="2">
    <source>
        <dbReference type="Proteomes" id="UP000008021"/>
    </source>
</evidence>
<reference evidence="1" key="1">
    <citation type="submission" date="2015-04" db="UniProtKB">
        <authorList>
            <consortium name="EnsemblPlants"/>
        </authorList>
    </citation>
    <scope>IDENTIFICATION</scope>
</reference>
<reference evidence="1" key="2">
    <citation type="submission" date="2018-05" db="EMBL/GenBank/DDBJ databases">
        <title>OmerRS3 (Oryza meridionalis Reference Sequence Version 3).</title>
        <authorList>
            <person name="Zhang J."/>
            <person name="Kudrna D."/>
            <person name="Lee S."/>
            <person name="Talag J."/>
            <person name="Welchert J."/>
            <person name="Wing R.A."/>
        </authorList>
    </citation>
    <scope>NUCLEOTIDE SEQUENCE [LARGE SCALE GENOMIC DNA]</scope>
    <source>
        <strain evidence="1">cv. OR44</strain>
    </source>
</reference>